<sequence>METTTKTQGTSGWDRYFHMTERGSNLGTEVRGGIVTFVTMAYIVVLNPLIVGTAKDINGNFPGGGQDIGEAISLVAAATALVAGIMTIFMGVLGRFPIAIAAGLGLNGFLAFGLAPFMTWPQAFGLVVIEGVIVLLLVLTGFRTAVFHAVPDALKYSIGAGIGLFIALIGLVDAGITRTGVPLITFGVFGELAGWPIFTFVFGLLVTVILVALRKRAAILIGLLSTTVLAVILETTQKIGGANTDPSLPGLENPTGWNLNVPAIPETLIGYVDPTPLFDFDIFGAFSAIGVLAAGLAVFSLLLSDFFDTIGTVTGLANEADLMSKDGEVDHLGEILAVDSIAAMAGGLAGTSSNTAYIESASGISDGARTGIASLVTGTLFLLAMFIAPLTKIVPYEAAAPALVIVGFLMMTQIRHIPFDDYAIAIPSFLTIILMPFTYSITNGIGAGMVTFVAIKIAQRKSKEVSGLMWIIAAAFMIYFAVHPLKELFGLA</sequence>
<organism evidence="8">
    <name type="scientific">freshwater metagenome</name>
    <dbReference type="NCBI Taxonomy" id="449393"/>
    <lineage>
        <taxon>unclassified sequences</taxon>
        <taxon>metagenomes</taxon>
        <taxon>ecological metagenomes</taxon>
    </lineage>
</organism>
<feature type="transmembrane region" description="Helical" evidence="7">
    <location>
        <begin position="71"/>
        <end position="89"/>
    </location>
</feature>
<keyword evidence="5 7" id="KW-1133">Transmembrane helix</keyword>
<dbReference type="PANTHER" id="PTHR43337:SF1">
    <property type="entry name" value="XANTHINE_URACIL PERMEASE C887.17-RELATED"/>
    <property type="match status" value="1"/>
</dbReference>
<evidence type="ECO:0000256" key="3">
    <source>
        <dbReference type="ARBA" id="ARBA00022448"/>
    </source>
</evidence>
<dbReference type="PANTHER" id="PTHR43337">
    <property type="entry name" value="XANTHINE/URACIL PERMEASE C887.17-RELATED"/>
    <property type="match status" value="1"/>
</dbReference>
<dbReference type="GO" id="GO:0005345">
    <property type="term" value="F:purine nucleobase transmembrane transporter activity"/>
    <property type="evidence" value="ECO:0007669"/>
    <property type="project" value="TreeGrafter"/>
</dbReference>
<feature type="transmembrane region" description="Helical" evidence="7">
    <location>
        <begin position="32"/>
        <end position="51"/>
    </location>
</feature>
<reference evidence="8" key="1">
    <citation type="submission" date="2020-05" db="EMBL/GenBank/DDBJ databases">
        <authorList>
            <person name="Chiriac C."/>
            <person name="Salcher M."/>
            <person name="Ghai R."/>
            <person name="Kavagutti S V."/>
        </authorList>
    </citation>
    <scope>NUCLEOTIDE SEQUENCE</scope>
</reference>
<evidence type="ECO:0000256" key="4">
    <source>
        <dbReference type="ARBA" id="ARBA00022692"/>
    </source>
</evidence>
<protein>
    <submittedName>
        <fullName evidence="8">Unannotated protein</fullName>
    </submittedName>
</protein>
<gene>
    <name evidence="8" type="ORF">UFOPK2237_00188</name>
</gene>
<evidence type="ECO:0000256" key="7">
    <source>
        <dbReference type="SAM" id="Phobius"/>
    </source>
</evidence>
<dbReference type="InterPro" id="IPR006043">
    <property type="entry name" value="NCS2"/>
</dbReference>
<dbReference type="GO" id="GO:0005886">
    <property type="term" value="C:plasma membrane"/>
    <property type="evidence" value="ECO:0007669"/>
    <property type="project" value="TreeGrafter"/>
</dbReference>
<evidence type="ECO:0000313" key="8">
    <source>
        <dbReference type="EMBL" id="CAB4645416.1"/>
    </source>
</evidence>
<feature type="transmembrane region" description="Helical" evidence="7">
    <location>
        <begin position="282"/>
        <end position="303"/>
    </location>
</feature>
<feature type="transmembrane region" description="Helical" evidence="7">
    <location>
        <begin position="192"/>
        <end position="213"/>
    </location>
</feature>
<evidence type="ECO:0000256" key="5">
    <source>
        <dbReference type="ARBA" id="ARBA00022989"/>
    </source>
</evidence>
<feature type="transmembrane region" description="Helical" evidence="7">
    <location>
        <begin position="154"/>
        <end position="172"/>
    </location>
</feature>
<feature type="transmembrane region" description="Helical" evidence="7">
    <location>
        <begin position="398"/>
        <end position="417"/>
    </location>
</feature>
<evidence type="ECO:0000256" key="6">
    <source>
        <dbReference type="ARBA" id="ARBA00023136"/>
    </source>
</evidence>
<dbReference type="EMBL" id="CAEZWI010000011">
    <property type="protein sequence ID" value="CAB4645416.1"/>
    <property type="molecule type" value="Genomic_DNA"/>
</dbReference>
<comment type="similarity">
    <text evidence="2">Belongs to the nucleobase:cation symporter-2 (NCS2) (TC 2.A.40) family. Azg-like subfamily.</text>
</comment>
<name>A0A6J6K7Z4_9ZZZZ</name>
<keyword evidence="3" id="KW-0813">Transport</keyword>
<comment type="subcellular location">
    <subcellularLocation>
        <location evidence="1">Endomembrane system</location>
        <topology evidence="1">Multi-pass membrane protein</topology>
    </subcellularLocation>
</comment>
<accession>A0A6J6K7Z4</accession>
<dbReference type="InterPro" id="IPR045018">
    <property type="entry name" value="Azg-like"/>
</dbReference>
<feature type="transmembrane region" description="Helical" evidence="7">
    <location>
        <begin position="467"/>
        <end position="485"/>
    </location>
</feature>
<keyword evidence="6 7" id="KW-0472">Membrane</keyword>
<dbReference type="AlphaFoldDB" id="A0A6J6K7Z4"/>
<evidence type="ECO:0000256" key="2">
    <source>
        <dbReference type="ARBA" id="ARBA00005697"/>
    </source>
</evidence>
<dbReference type="Pfam" id="PF00860">
    <property type="entry name" value="Xan_ur_permease"/>
    <property type="match status" value="1"/>
</dbReference>
<feature type="transmembrane region" description="Helical" evidence="7">
    <location>
        <begin position="96"/>
        <end position="117"/>
    </location>
</feature>
<evidence type="ECO:0000256" key="1">
    <source>
        <dbReference type="ARBA" id="ARBA00004127"/>
    </source>
</evidence>
<keyword evidence="4 7" id="KW-0812">Transmembrane</keyword>
<feature type="transmembrane region" description="Helical" evidence="7">
    <location>
        <begin position="123"/>
        <end position="142"/>
    </location>
</feature>
<feature type="transmembrane region" description="Helical" evidence="7">
    <location>
        <begin position="429"/>
        <end position="455"/>
    </location>
</feature>
<dbReference type="GO" id="GO:0012505">
    <property type="term" value="C:endomembrane system"/>
    <property type="evidence" value="ECO:0007669"/>
    <property type="project" value="UniProtKB-SubCell"/>
</dbReference>
<proteinExistence type="inferred from homology"/>